<comment type="catalytic activity">
    <reaction evidence="1">
        <text>ATP + protein L-histidine = ADP + protein N-phospho-L-histidine.</text>
        <dbReference type="EC" id="2.7.13.3"/>
    </reaction>
</comment>
<evidence type="ECO:0000256" key="8">
    <source>
        <dbReference type="ARBA" id="ARBA00023012"/>
    </source>
</evidence>
<keyword evidence="3" id="KW-0597">Phosphoprotein</keyword>
<organism evidence="15 16">
    <name type="scientific">Stieleria neptunia</name>
    <dbReference type="NCBI Taxonomy" id="2527979"/>
    <lineage>
        <taxon>Bacteria</taxon>
        <taxon>Pseudomonadati</taxon>
        <taxon>Planctomycetota</taxon>
        <taxon>Planctomycetia</taxon>
        <taxon>Pirellulales</taxon>
        <taxon>Pirellulaceae</taxon>
        <taxon>Stieleria</taxon>
    </lineage>
</organism>
<feature type="domain" description="PAS" evidence="13">
    <location>
        <begin position="5"/>
        <end position="75"/>
    </location>
</feature>
<name>A0A518HTY9_9BACT</name>
<protein>
    <recommendedName>
        <fullName evidence="10">Sensor protein FixL</fullName>
        <ecNumber evidence="2">2.7.13.3</ecNumber>
    </recommendedName>
</protein>
<dbReference type="EMBL" id="CP037423">
    <property type="protein sequence ID" value="QDV44267.1"/>
    <property type="molecule type" value="Genomic_DNA"/>
</dbReference>
<evidence type="ECO:0000256" key="10">
    <source>
        <dbReference type="ARBA" id="ARBA00070616"/>
    </source>
</evidence>
<dbReference type="PANTHER" id="PTHR43065:SF10">
    <property type="entry name" value="PEROXIDE STRESS-ACTIVATED HISTIDINE KINASE MAK3"/>
    <property type="match status" value="1"/>
</dbReference>
<reference evidence="15 16" key="1">
    <citation type="submission" date="2019-03" db="EMBL/GenBank/DDBJ databases">
        <title>Deep-cultivation of Planctomycetes and their phenomic and genomic characterization uncovers novel biology.</title>
        <authorList>
            <person name="Wiegand S."/>
            <person name="Jogler M."/>
            <person name="Boedeker C."/>
            <person name="Pinto D."/>
            <person name="Vollmers J."/>
            <person name="Rivas-Marin E."/>
            <person name="Kohn T."/>
            <person name="Peeters S.H."/>
            <person name="Heuer A."/>
            <person name="Rast P."/>
            <person name="Oberbeckmann S."/>
            <person name="Bunk B."/>
            <person name="Jeske O."/>
            <person name="Meyerdierks A."/>
            <person name="Storesund J.E."/>
            <person name="Kallscheuer N."/>
            <person name="Luecker S."/>
            <person name="Lage O.M."/>
            <person name="Pohl T."/>
            <person name="Merkel B.J."/>
            <person name="Hornburger P."/>
            <person name="Mueller R.-W."/>
            <person name="Bruemmer F."/>
            <person name="Labrenz M."/>
            <person name="Spormann A.M."/>
            <person name="Op den Camp H."/>
            <person name="Overmann J."/>
            <person name="Amann R."/>
            <person name="Jetten M.S.M."/>
            <person name="Mascher T."/>
            <person name="Medema M.H."/>
            <person name="Devos D.P."/>
            <person name="Kaster A.-K."/>
            <person name="Ovreas L."/>
            <person name="Rohde M."/>
            <person name="Galperin M.Y."/>
            <person name="Jogler C."/>
        </authorList>
    </citation>
    <scope>NUCLEOTIDE SEQUENCE [LARGE SCALE GENOMIC DNA]</scope>
    <source>
        <strain evidence="15 16">Enr13</strain>
    </source>
</reference>
<keyword evidence="5" id="KW-0547">Nucleotide-binding</keyword>
<feature type="domain" description="PAC" evidence="14">
    <location>
        <begin position="73"/>
        <end position="132"/>
    </location>
</feature>
<evidence type="ECO:0000256" key="3">
    <source>
        <dbReference type="ARBA" id="ARBA00022553"/>
    </source>
</evidence>
<dbReference type="CDD" id="cd00082">
    <property type="entry name" value="HisKA"/>
    <property type="match status" value="1"/>
</dbReference>
<dbReference type="Pfam" id="PF00989">
    <property type="entry name" value="PAS"/>
    <property type="match status" value="1"/>
</dbReference>
<feature type="coiled-coil region" evidence="11">
    <location>
        <begin position="120"/>
        <end position="154"/>
    </location>
</feature>
<keyword evidence="16" id="KW-1185">Reference proteome</keyword>
<dbReference type="InterPro" id="IPR036097">
    <property type="entry name" value="HisK_dim/P_sf"/>
</dbReference>
<dbReference type="NCBIfam" id="TIGR00229">
    <property type="entry name" value="sensory_box"/>
    <property type="match status" value="1"/>
</dbReference>
<dbReference type="PROSITE" id="PS50112">
    <property type="entry name" value="PAS"/>
    <property type="match status" value="1"/>
</dbReference>
<comment type="function">
    <text evidence="9">Putative oxygen sensor; modulates the activity of FixJ, a transcriptional activator of nitrogen fixation fixK gene. FixL probably acts as a kinase that phosphorylates FixJ.</text>
</comment>
<dbReference type="AlphaFoldDB" id="A0A518HTY9"/>
<keyword evidence="7" id="KW-0067">ATP-binding</keyword>
<proteinExistence type="predicted"/>
<dbReference type="InterPro" id="IPR003661">
    <property type="entry name" value="HisK_dim/P_dom"/>
</dbReference>
<dbReference type="InterPro" id="IPR005467">
    <property type="entry name" value="His_kinase_dom"/>
</dbReference>
<evidence type="ECO:0000313" key="15">
    <source>
        <dbReference type="EMBL" id="QDV44267.1"/>
    </source>
</evidence>
<dbReference type="PRINTS" id="PR00344">
    <property type="entry name" value="BCTRLSENSOR"/>
</dbReference>
<dbReference type="GO" id="GO:0006355">
    <property type="term" value="P:regulation of DNA-templated transcription"/>
    <property type="evidence" value="ECO:0007669"/>
    <property type="project" value="InterPro"/>
</dbReference>
<dbReference type="Proteomes" id="UP000319004">
    <property type="component" value="Chromosome"/>
</dbReference>
<evidence type="ECO:0000259" key="12">
    <source>
        <dbReference type="PROSITE" id="PS50109"/>
    </source>
</evidence>
<dbReference type="PROSITE" id="PS50109">
    <property type="entry name" value="HIS_KIN"/>
    <property type="match status" value="1"/>
</dbReference>
<evidence type="ECO:0000256" key="6">
    <source>
        <dbReference type="ARBA" id="ARBA00022777"/>
    </source>
</evidence>
<dbReference type="Gene3D" id="3.30.450.20">
    <property type="entry name" value="PAS domain"/>
    <property type="match status" value="1"/>
</dbReference>
<dbReference type="Gene3D" id="1.10.287.130">
    <property type="match status" value="1"/>
</dbReference>
<evidence type="ECO:0000256" key="2">
    <source>
        <dbReference type="ARBA" id="ARBA00012438"/>
    </source>
</evidence>
<dbReference type="Gene3D" id="3.30.565.10">
    <property type="entry name" value="Histidine kinase-like ATPase, C-terminal domain"/>
    <property type="match status" value="1"/>
</dbReference>
<dbReference type="InterPro" id="IPR013767">
    <property type="entry name" value="PAS_fold"/>
</dbReference>
<dbReference type="InterPro" id="IPR000014">
    <property type="entry name" value="PAS"/>
</dbReference>
<dbReference type="Pfam" id="PF02518">
    <property type="entry name" value="HATPase_c"/>
    <property type="match status" value="1"/>
</dbReference>
<evidence type="ECO:0000256" key="11">
    <source>
        <dbReference type="SAM" id="Coils"/>
    </source>
</evidence>
<dbReference type="InterPro" id="IPR035965">
    <property type="entry name" value="PAS-like_dom_sf"/>
</dbReference>
<dbReference type="SUPFAM" id="SSF55874">
    <property type="entry name" value="ATPase domain of HSP90 chaperone/DNA topoisomerase II/histidine kinase"/>
    <property type="match status" value="1"/>
</dbReference>
<sequence>MHSQDQAVLLAILEAAVDAIIVIDSRGAIQTVNPATIRLFGFEKGEMLGRNVNMLMPSPFHEQHDGYLANYLQTGEAKIIGIGREVIGKRKDGTTFPMHLAVSRMAVGDQILFAGIVRDITDIKNAQQQLALANERLEQRVQERTAELRAAQADLLKSERMATLGQVSGGIAHEIRNPLNAVRTSVYYLRNVQNPSPEKVNEHLERIDRQVSMIDNVITALSDIARMPEPAVIACDVKDLLGKIVSSVSMPANIRIESNLPDSGFQAAIDPNQVSIVFRNLLRNARDAMPDGGKISIAGRVAPDELVVQVSDTGIGIKPDDLARVVEPLFSTKARGMGLGLAISVAILKKNKGRLAVESQLGKGTTFSVHLKPFSQEERSHDE</sequence>
<feature type="domain" description="Histidine kinase" evidence="12">
    <location>
        <begin position="170"/>
        <end position="375"/>
    </location>
</feature>
<evidence type="ECO:0000256" key="4">
    <source>
        <dbReference type="ARBA" id="ARBA00022679"/>
    </source>
</evidence>
<dbReference type="SMART" id="SM00388">
    <property type="entry name" value="HisKA"/>
    <property type="match status" value="1"/>
</dbReference>
<dbReference type="InterPro" id="IPR000700">
    <property type="entry name" value="PAS-assoc_C"/>
</dbReference>
<dbReference type="SMART" id="SM00387">
    <property type="entry name" value="HATPase_c"/>
    <property type="match status" value="1"/>
</dbReference>
<accession>A0A518HTY9</accession>
<evidence type="ECO:0000256" key="1">
    <source>
        <dbReference type="ARBA" id="ARBA00000085"/>
    </source>
</evidence>
<dbReference type="KEGG" id="snep:Enr13x_41310"/>
<dbReference type="SMART" id="SM00091">
    <property type="entry name" value="PAS"/>
    <property type="match status" value="1"/>
</dbReference>
<dbReference type="CDD" id="cd00130">
    <property type="entry name" value="PAS"/>
    <property type="match status" value="1"/>
</dbReference>
<dbReference type="RefSeq" id="WP_145388638.1">
    <property type="nucleotide sequence ID" value="NZ_CP037423.1"/>
</dbReference>
<dbReference type="InterPro" id="IPR036890">
    <property type="entry name" value="HATPase_C_sf"/>
</dbReference>
<evidence type="ECO:0000259" key="14">
    <source>
        <dbReference type="PROSITE" id="PS50113"/>
    </source>
</evidence>
<dbReference type="FunFam" id="3.30.450.20:FF:000060">
    <property type="entry name" value="Sensor protein FixL"/>
    <property type="match status" value="1"/>
</dbReference>
<evidence type="ECO:0000259" key="13">
    <source>
        <dbReference type="PROSITE" id="PS50112"/>
    </source>
</evidence>
<dbReference type="PROSITE" id="PS50113">
    <property type="entry name" value="PAC"/>
    <property type="match status" value="1"/>
</dbReference>
<keyword evidence="11" id="KW-0175">Coiled coil</keyword>
<keyword evidence="8" id="KW-0902">Two-component regulatory system</keyword>
<evidence type="ECO:0000256" key="9">
    <source>
        <dbReference type="ARBA" id="ARBA00059827"/>
    </source>
</evidence>
<dbReference type="OrthoDB" id="236031at2"/>
<dbReference type="SUPFAM" id="SSF55785">
    <property type="entry name" value="PYP-like sensor domain (PAS domain)"/>
    <property type="match status" value="1"/>
</dbReference>
<dbReference type="InterPro" id="IPR004358">
    <property type="entry name" value="Sig_transdc_His_kin-like_C"/>
</dbReference>
<evidence type="ECO:0000313" key="16">
    <source>
        <dbReference type="Proteomes" id="UP000319004"/>
    </source>
</evidence>
<dbReference type="InterPro" id="IPR003594">
    <property type="entry name" value="HATPase_dom"/>
</dbReference>
<gene>
    <name evidence="15" type="primary">fixL_8</name>
    <name evidence="15" type="ORF">Enr13x_41310</name>
</gene>
<keyword evidence="4 15" id="KW-0808">Transferase</keyword>
<evidence type="ECO:0000256" key="5">
    <source>
        <dbReference type="ARBA" id="ARBA00022741"/>
    </source>
</evidence>
<dbReference type="GO" id="GO:0005524">
    <property type="term" value="F:ATP binding"/>
    <property type="evidence" value="ECO:0007669"/>
    <property type="project" value="UniProtKB-KW"/>
</dbReference>
<keyword evidence="6" id="KW-0418">Kinase</keyword>
<dbReference type="Pfam" id="PF00512">
    <property type="entry name" value="HisKA"/>
    <property type="match status" value="1"/>
</dbReference>
<dbReference type="EC" id="2.7.13.3" evidence="2"/>
<evidence type="ECO:0000256" key="7">
    <source>
        <dbReference type="ARBA" id="ARBA00022840"/>
    </source>
</evidence>
<dbReference type="SUPFAM" id="SSF47384">
    <property type="entry name" value="Homodimeric domain of signal transducing histidine kinase"/>
    <property type="match status" value="1"/>
</dbReference>
<dbReference type="PANTHER" id="PTHR43065">
    <property type="entry name" value="SENSOR HISTIDINE KINASE"/>
    <property type="match status" value="1"/>
</dbReference>
<dbReference type="GO" id="GO:0000155">
    <property type="term" value="F:phosphorelay sensor kinase activity"/>
    <property type="evidence" value="ECO:0007669"/>
    <property type="project" value="InterPro"/>
</dbReference>